<feature type="domain" description="Reverse transcriptase" evidence="2">
    <location>
        <begin position="207"/>
        <end position="348"/>
    </location>
</feature>
<dbReference type="Gene3D" id="3.30.70.270">
    <property type="match status" value="3"/>
</dbReference>
<name>A0A3Q7EW09_SOLLC</name>
<keyword evidence="1" id="KW-0472">Membrane</keyword>
<dbReference type="CDD" id="cd01647">
    <property type="entry name" value="RT_LTR"/>
    <property type="match status" value="1"/>
</dbReference>
<proteinExistence type="predicted"/>
<dbReference type="InParanoid" id="A0A3Q7EW09"/>
<sequence length="412" mass="47868">MEKKAKGLGMSYVAIDTMLKTVNDLPTIIHGFTPKVHIDLGGWMGLTNFTIAPMDVFKITLGLEFCYEVNTFTLPRHNQMHISDAGGSCFVPLFWVPQNGIHLSAMRIVKRFKIKKEGTHRLCINYRDINKVTVKIKYPIPLIANLFDLLRQAKVFMKMNLSKSYYHVRIAKGDEQQITSVSCYEAFNLLLIPFVLANAPATFYYLALNKVTVKNKYHIPLSAYLFDRLVQVFTNMDLWKGYYEVWIGKGDEPKTSCLTRYGAFEWLTVPFGFTNALGMFCTLINTQFHPYFYQFLVIYLEDMIVYINNMEDHLEHLCKMFNILRDNDLFVKRENCNFTQPTVQFLVHMIIHGEIRMDADNVEHIRDCEAPTKIPELRPILGLANYYWCYTFRYSAVAAPLTDLFKKNCDCE</sequence>
<reference evidence="3" key="1">
    <citation type="journal article" date="2012" name="Nature">
        <title>The tomato genome sequence provides insights into fleshy fruit evolution.</title>
        <authorList>
            <consortium name="Tomato Genome Consortium"/>
        </authorList>
    </citation>
    <scope>NUCLEOTIDE SEQUENCE [LARGE SCALE GENOMIC DNA]</scope>
    <source>
        <strain evidence="3">cv. Heinz 1706</strain>
    </source>
</reference>
<evidence type="ECO:0000313" key="4">
    <source>
        <dbReference type="Proteomes" id="UP000004994"/>
    </source>
</evidence>
<dbReference type="STRING" id="4081.A0A3Q7EW09"/>
<dbReference type="Gramene" id="Solyc02g021785.1.1">
    <property type="protein sequence ID" value="Solyc02g021785.1.1"/>
    <property type="gene ID" value="Solyc02g021785.1"/>
</dbReference>
<dbReference type="PANTHER" id="PTHR24559">
    <property type="entry name" value="TRANSPOSON TY3-I GAG-POL POLYPROTEIN"/>
    <property type="match status" value="1"/>
</dbReference>
<accession>A0A3Q7EW09</accession>
<dbReference type="PANTHER" id="PTHR24559:SF436">
    <property type="entry name" value="RNA-DIRECTED DNA POLYMERASE HOMOLOG"/>
    <property type="match status" value="1"/>
</dbReference>
<evidence type="ECO:0000313" key="3">
    <source>
        <dbReference type="EnsemblPlants" id="Solyc02g021785.1.1"/>
    </source>
</evidence>
<dbReference type="SUPFAM" id="SSF56672">
    <property type="entry name" value="DNA/RNA polymerases"/>
    <property type="match status" value="2"/>
</dbReference>
<organism evidence="3">
    <name type="scientific">Solanum lycopersicum</name>
    <name type="common">Tomato</name>
    <name type="synonym">Lycopersicon esculentum</name>
    <dbReference type="NCBI Taxonomy" id="4081"/>
    <lineage>
        <taxon>Eukaryota</taxon>
        <taxon>Viridiplantae</taxon>
        <taxon>Streptophyta</taxon>
        <taxon>Embryophyta</taxon>
        <taxon>Tracheophyta</taxon>
        <taxon>Spermatophyta</taxon>
        <taxon>Magnoliopsida</taxon>
        <taxon>eudicotyledons</taxon>
        <taxon>Gunneridae</taxon>
        <taxon>Pentapetalae</taxon>
        <taxon>asterids</taxon>
        <taxon>lamiids</taxon>
        <taxon>Solanales</taxon>
        <taxon>Solanaceae</taxon>
        <taxon>Solanoideae</taxon>
        <taxon>Solaneae</taxon>
        <taxon>Solanum</taxon>
        <taxon>Solanum subgen. Lycopersicon</taxon>
    </lineage>
</organism>
<dbReference type="InterPro" id="IPR043128">
    <property type="entry name" value="Rev_trsase/Diguanyl_cyclase"/>
</dbReference>
<dbReference type="AlphaFoldDB" id="A0A3Q7EW09"/>
<keyword evidence="4" id="KW-1185">Reference proteome</keyword>
<keyword evidence="1" id="KW-1133">Transmembrane helix</keyword>
<dbReference type="InterPro" id="IPR053134">
    <property type="entry name" value="RNA-dir_DNA_polymerase"/>
</dbReference>
<feature type="transmembrane region" description="Helical" evidence="1">
    <location>
        <begin position="186"/>
        <end position="207"/>
    </location>
</feature>
<dbReference type="Proteomes" id="UP000004994">
    <property type="component" value="Chromosome 2"/>
</dbReference>
<dbReference type="Pfam" id="PF00078">
    <property type="entry name" value="RVT_1"/>
    <property type="match status" value="1"/>
</dbReference>
<dbReference type="InterPro" id="IPR043502">
    <property type="entry name" value="DNA/RNA_pol_sf"/>
</dbReference>
<evidence type="ECO:0000259" key="2">
    <source>
        <dbReference type="Pfam" id="PF00078"/>
    </source>
</evidence>
<reference evidence="3" key="2">
    <citation type="submission" date="2019-01" db="UniProtKB">
        <authorList>
            <consortium name="EnsemblPlants"/>
        </authorList>
    </citation>
    <scope>IDENTIFICATION</scope>
    <source>
        <strain evidence="3">cv. Heinz 1706</strain>
    </source>
</reference>
<dbReference type="InterPro" id="IPR000477">
    <property type="entry name" value="RT_dom"/>
</dbReference>
<dbReference type="EnsemblPlants" id="Solyc02g021785.1.1">
    <property type="protein sequence ID" value="Solyc02g021785.1.1"/>
    <property type="gene ID" value="Solyc02g021785.1"/>
</dbReference>
<evidence type="ECO:0000256" key="1">
    <source>
        <dbReference type="SAM" id="Phobius"/>
    </source>
</evidence>
<protein>
    <recommendedName>
        <fullName evidence="2">Reverse transcriptase domain-containing protein</fullName>
    </recommendedName>
</protein>
<keyword evidence="1" id="KW-0812">Transmembrane</keyword>